<name>A0ABP6M0D4_9ACTN</name>
<dbReference type="PROSITE" id="PS50931">
    <property type="entry name" value="HTH_LYSR"/>
    <property type="match status" value="1"/>
</dbReference>
<gene>
    <name evidence="6" type="ORF">GCM10010448_51900</name>
</gene>
<dbReference type="SUPFAM" id="SSF53850">
    <property type="entry name" value="Periplasmic binding protein-like II"/>
    <property type="match status" value="1"/>
</dbReference>
<dbReference type="EMBL" id="BAAAUF010000050">
    <property type="protein sequence ID" value="GAA3062171.1"/>
    <property type="molecule type" value="Genomic_DNA"/>
</dbReference>
<evidence type="ECO:0000256" key="4">
    <source>
        <dbReference type="ARBA" id="ARBA00023163"/>
    </source>
</evidence>
<reference evidence="7" key="1">
    <citation type="journal article" date="2019" name="Int. J. Syst. Evol. Microbiol.">
        <title>The Global Catalogue of Microorganisms (GCM) 10K type strain sequencing project: providing services to taxonomists for standard genome sequencing and annotation.</title>
        <authorList>
            <consortium name="The Broad Institute Genomics Platform"/>
            <consortium name="The Broad Institute Genome Sequencing Center for Infectious Disease"/>
            <person name="Wu L."/>
            <person name="Ma J."/>
        </authorList>
    </citation>
    <scope>NUCLEOTIDE SEQUENCE [LARGE SCALE GENOMIC DNA]</scope>
    <source>
        <strain evidence="7">JCM 9091</strain>
    </source>
</reference>
<dbReference type="RefSeq" id="WP_234517074.1">
    <property type="nucleotide sequence ID" value="NZ_BAAAUF010000050.1"/>
</dbReference>
<proteinExistence type="inferred from homology"/>
<accession>A0ABP6M0D4</accession>
<dbReference type="Gene3D" id="3.40.190.10">
    <property type="entry name" value="Periplasmic binding protein-like II"/>
    <property type="match status" value="2"/>
</dbReference>
<protein>
    <submittedName>
        <fullName evidence="6">LysR family transcriptional regulator</fullName>
    </submittedName>
</protein>
<dbReference type="Pfam" id="PF00126">
    <property type="entry name" value="HTH_1"/>
    <property type="match status" value="1"/>
</dbReference>
<evidence type="ECO:0000313" key="6">
    <source>
        <dbReference type="EMBL" id="GAA3062171.1"/>
    </source>
</evidence>
<dbReference type="Gene3D" id="1.10.10.10">
    <property type="entry name" value="Winged helix-like DNA-binding domain superfamily/Winged helix DNA-binding domain"/>
    <property type="match status" value="1"/>
</dbReference>
<keyword evidence="3" id="KW-0238">DNA-binding</keyword>
<dbReference type="InterPro" id="IPR000847">
    <property type="entry name" value="LysR_HTH_N"/>
</dbReference>
<comment type="caution">
    <text evidence="6">The sequence shown here is derived from an EMBL/GenBank/DDBJ whole genome shotgun (WGS) entry which is preliminary data.</text>
</comment>
<dbReference type="PRINTS" id="PR00039">
    <property type="entry name" value="HTHLYSR"/>
</dbReference>
<keyword evidence="2" id="KW-0805">Transcription regulation</keyword>
<keyword evidence="4" id="KW-0804">Transcription</keyword>
<evidence type="ECO:0000256" key="3">
    <source>
        <dbReference type="ARBA" id="ARBA00023125"/>
    </source>
</evidence>
<organism evidence="6 7">
    <name type="scientific">Streptomyces glomeratus</name>
    <dbReference type="NCBI Taxonomy" id="284452"/>
    <lineage>
        <taxon>Bacteria</taxon>
        <taxon>Bacillati</taxon>
        <taxon>Actinomycetota</taxon>
        <taxon>Actinomycetes</taxon>
        <taxon>Kitasatosporales</taxon>
        <taxon>Streptomycetaceae</taxon>
        <taxon>Streptomyces</taxon>
    </lineage>
</organism>
<dbReference type="PANTHER" id="PTHR30346">
    <property type="entry name" value="TRANSCRIPTIONAL DUAL REGULATOR HCAR-RELATED"/>
    <property type="match status" value="1"/>
</dbReference>
<keyword evidence="7" id="KW-1185">Reference proteome</keyword>
<evidence type="ECO:0000259" key="5">
    <source>
        <dbReference type="PROSITE" id="PS50931"/>
    </source>
</evidence>
<evidence type="ECO:0000256" key="1">
    <source>
        <dbReference type="ARBA" id="ARBA00009437"/>
    </source>
</evidence>
<dbReference type="InterPro" id="IPR036390">
    <property type="entry name" value="WH_DNA-bd_sf"/>
</dbReference>
<dbReference type="InterPro" id="IPR005119">
    <property type="entry name" value="LysR_subst-bd"/>
</dbReference>
<dbReference type="PANTHER" id="PTHR30346:SF30">
    <property type="entry name" value="SMALL NEUTRAL PROTEASE REGULATORY PROTEIN"/>
    <property type="match status" value="1"/>
</dbReference>
<evidence type="ECO:0000313" key="7">
    <source>
        <dbReference type="Proteomes" id="UP001501532"/>
    </source>
</evidence>
<evidence type="ECO:0000256" key="2">
    <source>
        <dbReference type="ARBA" id="ARBA00023015"/>
    </source>
</evidence>
<sequence>MELELRHLRVLCAIADAGSVGRAASELGYSQPALSTQLRRIERFFGKPLFERGVSGATLTPYGLEVVAEARDVLARAAAIGQRRTADAAEAHRTLRLAATNSPILSGMVARVRGRLPEVSLTVSSVYASSEIVELLERGEMDAAVAADYPGRELRHSASLAHRGIVTEPTFVALPARHRLRHRTQIALGDLAEDAWFVTPDDGAGWPGVFYAACEAAGFSPVAVHAFLGDRQQLLNMIADGLGVSLVQATLRPVPGVLIRPLSGTPLWCRYVLAWRRDTVPGEMAETLFSSATAAYRDLVGQSPHLRAWAARTWSVAGR</sequence>
<dbReference type="Pfam" id="PF03466">
    <property type="entry name" value="LysR_substrate"/>
    <property type="match status" value="1"/>
</dbReference>
<dbReference type="Proteomes" id="UP001501532">
    <property type="component" value="Unassembled WGS sequence"/>
</dbReference>
<dbReference type="InterPro" id="IPR036388">
    <property type="entry name" value="WH-like_DNA-bd_sf"/>
</dbReference>
<dbReference type="CDD" id="cd08414">
    <property type="entry name" value="PBP2_LTTR_aromatics_like"/>
    <property type="match status" value="1"/>
</dbReference>
<dbReference type="SUPFAM" id="SSF46785">
    <property type="entry name" value="Winged helix' DNA-binding domain"/>
    <property type="match status" value="1"/>
</dbReference>
<feature type="domain" description="HTH lysR-type" evidence="5">
    <location>
        <begin position="3"/>
        <end position="60"/>
    </location>
</feature>
<comment type="similarity">
    <text evidence="1">Belongs to the LysR transcriptional regulatory family.</text>
</comment>